<accession>A0AA96DQ50</accession>
<keyword evidence="6 11" id="KW-0067">ATP-binding</keyword>
<name>A0AA96DQ50_9BACT</name>
<comment type="similarity">
    <text evidence="11">Belongs to the KdpC family.</text>
</comment>
<keyword evidence="5 11" id="KW-0547">Nucleotide-binding</keyword>
<keyword evidence="7 11" id="KW-0630">Potassium</keyword>
<evidence type="ECO:0000256" key="6">
    <source>
        <dbReference type="ARBA" id="ARBA00022840"/>
    </source>
</evidence>
<protein>
    <recommendedName>
        <fullName evidence="11">Potassium-transporting ATPase KdpC subunit</fullName>
    </recommendedName>
    <alternativeName>
        <fullName evidence="11">ATP phosphohydrolase [potassium-transporting] C chain</fullName>
    </alternativeName>
    <alternativeName>
        <fullName evidence="11">Potassium-binding and translocating subunit C</fullName>
    </alternativeName>
    <alternativeName>
        <fullName evidence="11">Potassium-translocating ATPase C chain</fullName>
    </alternativeName>
</protein>
<keyword evidence="4 11" id="KW-0812">Transmembrane</keyword>
<reference evidence="12" key="1">
    <citation type="submission" date="2023-09" db="EMBL/GenBank/DDBJ databases">
        <title>Arcobacter tbilisiensis sp. nov. isolated from chicken meat in Tbilisi, Georgia.</title>
        <authorList>
            <person name="Matthias R."/>
            <person name="Zautner A.E."/>
        </authorList>
    </citation>
    <scope>NUCLEOTIDE SEQUENCE</scope>
    <source>
        <strain evidence="12">LEO 52</strain>
    </source>
</reference>
<keyword evidence="8 11" id="KW-1133">Transmembrane helix</keyword>
<evidence type="ECO:0000256" key="9">
    <source>
        <dbReference type="ARBA" id="ARBA00023065"/>
    </source>
</evidence>
<evidence type="ECO:0000256" key="7">
    <source>
        <dbReference type="ARBA" id="ARBA00022958"/>
    </source>
</evidence>
<gene>
    <name evidence="11 12" type="primary">kdpC</name>
    <name evidence="12" type="ORF">RMQ68_08690</name>
</gene>
<proteinExistence type="inferred from homology"/>
<evidence type="ECO:0000256" key="3">
    <source>
        <dbReference type="ARBA" id="ARBA00022538"/>
    </source>
</evidence>
<feature type="transmembrane region" description="Helical" evidence="11">
    <location>
        <begin position="12"/>
        <end position="34"/>
    </location>
</feature>
<dbReference type="EMBL" id="CP134854">
    <property type="protein sequence ID" value="WNL29438.1"/>
    <property type="molecule type" value="Genomic_DNA"/>
</dbReference>
<keyword evidence="2 11" id="KW-1003">Cell membrane</keyword>
<dbReference type="Pfam" id="PF02669">
    <property type="entry name" value="KdpC"/>
    <property type="match status" value="1"/>
</dbReference>
<comment type="function">
    <text evidence="11">Part of the high-affinity ATP-driven potassium transport (or Kdp) system, which catalyzes the hydrolysis of ATP coupled with the electrogenic transport of potassium into the cytoplasm. This subunit acts as a catalytic chaperone that increases the ATP-binding affinity of the ATP-hydrolyzing subunit KdpB by the formation of a transient KdpB/KdpC/ATP ternary complex.</text>
</comment>
<keyword evidence="3 11" id="KW-0633">Potassium transport</keyword>
<evidence type="ECO:0000256" key="2">
    <source>
        <dbReference type="ARBA" id="ARBA00022475"/>
    </source>
</evidence>
<evidence type="ECO:0000256" key="8">
    <source>
        <dbReference type="ARBA" id="ARBA00022989"/>
    </source>
</evidence>
<evidence type="ECO:0000256" key="4">
    <source>
        <dbReference type="ARBA" id="ARBA00022692"/>
    </source>
</evidence>
<evidence type="ECO:0000313" key="12">
    <source>
        <dbReference type="EMBL" id="WNL29438.1"/>
    </source>
</evidence>
<dbReference type="PANTHER" id="PTHR30042">
    <property type="entry name" value="POTASSIUM-TRANSPORTING ATPASE C CHAIN"/>
    <property type="match status" value="1"/>
</dbReference>
<dbReference type="GO" id="GO:0005886">
    <property type="term" value="C:plasma membrane"/>
    <property type="evidence" value="ECO:0007669"/>
    <property type="project" value="UniProtKB-SubCell"/>
</dbReference>
<sequence length="187" mass="21096">MYNFFKSLKLLSLMTILLGFIYPLIVLGIGNLIFPFNSKGSLIEEDNKIVGSIHLGQNFTKTGYFISRPSNSNYYSMASGGTNLAQTNPKLIENIDNRRDDIFARFKDNNIPIDLLTTSSSGLDPHISKNSAIFQIKTIAKERNLDIKSIEKIVEKHIEKRYLGIIGEERVNVLLLNIALDKEFGKL</sequence>
<dbReference type="HAMAP" id="MF_00276">
    <property type="entry name" value="KdpC"/>
    <property type="match status" value="1"/>
</dbReference>
<evidence type="ECO:0000256" key="1">
    <source>
        <dbReference type="ARBA" id="ARBA00022448"/>
    </source>
</evidence>
<dbReference type="PANTHER" id="PTHR30042:SF2">
    <property type="entry name" value="POTASSIUM-TRANSPORTING ATPASE KDPC SUBUNIT"/>
    <property type="match status" value="1"/>
</dbReference>
<dbReference type="AlphaFoldDB" id="A0AA96DQ50"/>
<dbReference type="InterPro" id="IPR003820">
    <property type="entry name" value="KdpC"/>
</dbReference>
<keyword evidence="10 11" id="KW-0472">Membrane</keyword>
<comment type="subunit">
    <text evidence="11">The system is composed of three essential subunits: KdpA, KdpB and KdpC.</text>
</comment>
<keyword evidence="1 11" id="KW-0813">Transport</keyword>
<evidence type="ECO:0000256" key="5">
    <source>
        <dbReference type="ARBA" id="ARBA00022741"/>
    </source>
</evidence>
<dbReference type="PIRSF" id="PIRSF001296">
    <property type="entry name" value="K_ATPase_KdpC"/>
    <property type="match status" value="1"/>
</dbReference>
<organism evidence="12">
    <name type="scientific">Arcobacter sp. AZ-2023</name>
    <dbReference type="NCBI Taxonomy" id="3074453"/>
    <lineage>
        <taxon>Bacteria</taxon>
        <taxon>Pseudomonadati</taxon>
        <taxon>Campylobacterota</taxon>
        <taxon>Epsilonproteobacteria</taxon>
        <taxon>Campylobacterales</taxon>
        <taxon>Arcobacteraceae</taxon>
        <taxon>Arcobacter</taxon>
    </lineage>
</organism>
<dbReference type="NCBIfam" id="NF001454">
    <property type="entry name" value="PRK00315.1"/>
    <property type="match status" value="1"/>
</dbReference>
<dbReference type="NCBIfam" id="TIGR00681">
    <property type="entry name" value="kdpC"/>
    <property type="match status" value="1"/>
</dbReference>
<keyword evidence="9 11" id="KW-0406">Ion transport</keyword>
<dbReference type="GO" id="GO:0008556">
    <property type="term" value="F:P-type potassium transmembrane transporter activity"/>
    <property type="evidence" value="ECO:0007669"/>
    <property type="project" value="InterPro"/>
</dbReference>
<evidence type="ECO:0000256" key="10">
    <source>
        <dbReference type="ARBA" id="ARBA00023136"/>
    </source>
</evidence>
<evidence type="ECO:0000256" key="11">
    <source>
        <dbReference type="HAMAP-Rule" id="MF_00276"/>
    </source>
</evidence>
<dbReference type="GO" id="GO:0005524">
    <property type="term" value="F:ATP binding"/>
    <property type="evidence" value="ECO:0007669"/>
    <property type="project" value="UniProtKB-UniRule"/>
</dbReference>
<comment type="subcellular location">
    <subcellularLocation>
        <location evidence="11">Cell membrane</location>
        <topology evidence="11">Single-pass membrane protein</topology>
    </subcellularLocation>
</comment>